<comment type="caution">
    <text evidence="5">The sequence shown here is derived from an EMBL/GenBank/DDBJ whole genome shotgun (WGS) entry which is preliminary data.</text>
</comment>
<evidence type="ECO:0000313" key="6">
    <source>
        <dbReference type="Proteomes" id="UP000441585"/>
    </source>
</evidence>
<dbReference type="Proteomes" id="UP000441585">
    <property type="component" value="Unassembled WGS sequence"/>
</dbReference>
<dbReference type="Gene3D" id="3.20.20.490">
    <property type="entry name" value="GxGYxYP glycoside hydrolase, C-terminal domain"/>
    <property type="match status" value="1"/>
</dbReference>
<gene>
    <name evidence="5" type="ORF">GJU41_20640</name>
</gene>
<evidence type="ECO:0000259" key="2">
    <source>
        <dbReference type="Pfam" id="PF16216"/>
    </source>
</evidence>
<reference evidence="5 6" key="1">
    <citation type="submission" date="2019-11" db="EMBL/GenBank/DDBJ databases">
        <title>Bacillus idriensis genome.</title>
        <authorList>
            <person name="Konopka E.N."/>
            <person name="Newman J.D."/>
        </authorList>
    </citation>
    <scope>NUCLEOTIDE SEQUENCE [LARGE SCALE GENOMIC DNA]</scope>
    <source>
        <strain evidence="5 6">DSM 19097</strain>
    </source>
</reference>
<feature type="domain" description="GxGYxYP putative glycoside hydrolase C-terminal" evidence="1">
    <location>
        <begin position="280"/>
        <end position="512"/>
    </location>
</feature>
<dbReference type="PANTHER" id="PTHR37321">
    <property type="entry name" value="EXPORTED PROTEIN-RELATED"/>
    <property type="match status" value="1"/>
</dbReference>
<evidence type="ECO:0000259" key="4">
    <source>
        <dbReference type="Pfam" id="PF20958"/>
    </source>
</evidence>
<feature type="domain" description="GxGYxYP putative glycoside hydrolase first N-terminal" evidence="2">
    <location>
        <begin position="38"/>
        <end position="107"/>
    </location>
</feature>
<dbReference type="InterPro" id="IPR048310">
    <property type="entry name" value="GxGYxYP_N_2nd"/>
</dbReference>
<protein>
    <submittedName>
        <fullName evidence="5">Protein phosphatase</fullName>
    </submittedName>
</protein>
<name>A0A6I2MG87_9BACI</name>
<dbReference type="AlphaFoldDB" id="A0A6I2MG87"/>
<feature type="domain" description="GxGYxYP putative glycoside hydrolase third N-terminal" evidence="4">
    <location>
        <begin position="178"/>
        <end position="259"/>
    </location>
</feature>
<dbReference type="InterPro" id="IPR048309">
    <property type="entry name" value="GxGYxYP_N_3rd"/>
</dbReference>
<dbReference type="Pfam" id="PF20958">
    <property type="entry name" value="GxGYxYP_N_3rd"/>
    <property type="match status" value="1"/>
</dbReference>
<dbReference type="InterPro" id="IPR025832">
    <property type="entry name" value="GxGYxYP_C"/>
</dbReference>
<evidence type="ECO:0000313" key="5">
    <source>
        <dbReference type="EMBL" id="MRX56374.1"/>
    </source>
</evidence>
<organism evidence="5 6">
    <name type="scientific">Metabacillus idriensis</name>
    <dbReference type="NCBI Taxonomy" id="324768"/>
    <lineage>
        <taxon>Bacteria</taxon>
        <taxon>Bacillati</taxon>
        <taxon>Bacillota</taxon>
        <taxon>Bacilli</taxon>
        <taxon>Bacillales</taxon>
        <taxon>Bacillaceae</taxon>
        <taxon>Metabacillus</taxon>
    </lineage>
</organism>
<dbReference type="Pfam" id="PF20957">
    <property type="entry name" value="GxGYxYP_N_2nd"/>
    <property type="match status" value="1"/>
</dbReference>
<feature type="domain" description="GxGYxYP putative glycoside hydrolase second N-terminal" evidence="3">
    <location>
        <begin position="110"/>
        <end position="172"/>
    </location>
</feature>
<accession>A0A6I2MG87</accession>
<dbReference type="InterPro" id="IPR032626">
    <property type="entry name" value="GxGYxYP_N_1st"/>
</dbReference>
<proteinExistence type="predicted"/>
<dbReference type="PANTHER" id="PTHR37321:SF1">
    <property type="entry name" value="EXPORTED PROTEIN"/>
    <property type="match status" value="1"/>
</dbReference>
<dbReference type="Pfam" id="PF14323">
    <property type="entry name" value="GxGYxYP_C"/>
    <property type="match status" value="1"/>
</dbReference>
<dbReference type="InterPro" id="IPR038410">
    <property type="entry name" value="GxGYxYP_C_sf"/>
</dbReference>
<evidence type="ECO:0000259" key="3">
    <source>
        <dbReference type="Pfam" id="PF20957"/>
    </source>
</evidence>
<keyword evidence="6" id="KW-1185">Reference proteome</keyword>
<sequence length="518" mass="59017">MEVIMKKCRRVIMFMALLLLFMIGHPINTLAKAQLPEHLYVIKTSEMSDEEATMIATLQGLLAQKNSKLQLYLDREYGGYQTWLRNLKANFGISYSYSEDPWELVKKSKIKSYILFEKGDDSINAATSLSGVTGAIAIEESLVKKAEFYGLKEQMDVRGKNEKWVKDHFWPHFMKDKIVEQKEDFAFQLRDFAVKEKSMIFYDGNSSLRSELMKGLKKDSAAFGWGDASSGEDQFISPSSKAGVFTIPSDHASNLSVLSTIKTGPLKQKTEDAKPKAKENTHYVTFLMTDGDNVQWLLGDFQSDNRWYSSPDRGTFNMGWGISPLLSELAPSVMNWYYESASRGENSDQFVVGPSGIGYMYPSQYPENELDQHVKKLNQYMDQSDLHIAQIIDFNSLKNTSLWNKYTSQKNIDALFYLEYSRYDTHKGKIVWSNNKPIISAREMLWDGLDGADEQSVIDKINSSQRNPKSEQGYTLVLVHAWSKSLSDVKTVVEQLDSDVEVVTPENFVSLIQENVIR</sequence>
<dbReference type="Pfam" id="PF16216">
    <property type="entry name" value="GxGYxYP_N"/>
    <property type="match status" value="1"/>
</dbReference>
<evidence type="ECO:0000259" key="1">
    <source>
        <dbReference type="Pfam" id="PF14323"/>
    </source>
</evidence>
<dbReference type="EMBL" id="WKKF01000011">
    <property type="protein sequence ID" value="MRX56374.1"/>
    <property type="molecule type" value="Genomic_DNA"/>
</dbReference>